<dbReference type="Proteomes" id="UP001362899">
    <property type="component" value="Unassembled WGS sequence"/>
</dbReference>
<dbReference type="EMBL" id="BTGC01000003">
    <property type="protein sequence ID" value="GMM50594.1"/>
    <property type="molecule type" value="Genomic_DNA"/>
</dbReference>
<protein>
    <submittedName>
        <fullName evidence="1">Uncharacterized protein</fullName>
    </submittedName>
</protein>
<gene>
    <name evidence="1" type="ORF">DASB73_015520</name>
</gene>
<sequence>MIDFTRIDETLAYLESLDVVQMAATIVNESREKGPKEAFNIAGDARYQISKMRKHNEYLTETICASSLDQLNQQIETLKREIERKRLLVE</sequence>
<keyword evidence="2" id="KW-1185">Reference proteome</keyword>
<proteinExistence type="predicted"/>
<name>A0AAV5RGH3_STABA</name>
<reference evidence="1 2" key="1">
    <citation type="journal article" date="2023" name="Elife">
        <title>Identification of key yeast species and microbe-microbe interactions impacting larval growth of Drosophila in the wild.</title>
        <authorList>
            <person name="Mure A."/>
            <person name="Sugiura Y."/>
            <person name="Maeda R."/>
            <person name="Honda K."/>
            <person name="Sakurai N."/>
            <person name="Takahashi Y."/>
            <person name="Watada M."/>
            <person name="Katoh T."/>
            <person name="Gotoh A."/>
            <person name="Gotoh Y."/>
            <person name="Taniguchi I."/>
            <person name="Nakamura K."/>
            <person name="Hayashi T."/>
            <person name="Katayama T."/>
            <person name="Uemura T."/>
            <person name="Hattori Y."/>
        </authorList>
    </citation>
    <scope>NUCLEOTIDE SEQUENCE [LARGE SCALE GENOMIC DNA]</scope>
    <source>
        <strain evidence="1 2">SB-73</strain>
    </source>
</reference>
<accession>A0AAV5RGH3</accession>
<evidence type="ECO:0000313" key="2">
    <source>
        <dbReference type="Proteomes" id="UP001362899"/>
    </source>
</evidence>
<comment type="caution">
    <text evidence="1">The sequence shown here is derived from an EMBL/GenBank/DDBJ whole genome shotgun (WGS) entry which is preliminary data.</text>
</comment>
<dbReference type="AlphaFoldDB" id="A0AAV5RGH3"/>
<organism evidence="1 2">
    <name type="scientific">Starmerella bacillaris</name>
    <name type="common">Yeast</name>
    <name type="synonym">Candida zemplinina</name>
    <dbReference type="NCBI Taxonomy" id="1247836"/>
    <lineage>
        <taxon>Eukaryota</taxon>
        <taxon>Fungi</taxon>
        <taxon>Dikarya</taxon>
        <taxon>Ascomycota</taxon>
        <taxon>Saccharomycotina</taxon>
        <taxon>Dipodascomycetes</taxon>
        <taxon>Dipodascales</taxon>
        <taxon>Trichomonascaceae</taxon>
        <taxon>Starmerella</taxon>
    </lineage>
</organism>
<evidence type="ECO:0000313" key="1">
    <source>
        <dbReference type="EMBL" id="GMM50594.1"/>
    </source>
</evidence>